<reference evidence="7" key="1">
    <citation type="submission" date="2025-08" db="UniProtKB">
        <authorList>
            <consortium name="RefSeq"/>
        </authorList>
    </citation>
    <scope>IDENTIFICATION</scope>
</reference>
<dbReference type="Pfam" id="PF02798">
    <property type="entry name" value="GST_N"/>
    <property type="match status" value="1"/>
</dbReference>
<dbReference type="SFLD" id="SFLDG00358">
    <property type="entry name" value="Main_(cytGST)"/>
    <property type="match status" value="1"/>
</dbReference>
<dbReference type="RefSeq" id="XP_010259659.1">
    <property type="nucleotide sequence ID" value="XM_010261357.2"/>
</dbReference>
<evidence type="ECO:0000256" key="4">
    <source>
        <dbReference type="ARBA" id="ARBA00047960"/>
    </source>
</evidence>
<dbReference type="FunFam" id="1.20.1050.10:FF:000004">
    <property type="entry name" value="Glutathione S-transferase F2"/>
    <property type="match status" value="1"/>
</dbReference>
<dbReference type="SUPFAM" id="SSF47616">
    <property type="entry name" value="GST C-terminal domain-like"/>
    <property type="match status" value="1"/>
</dbReference>
<dbReference type="AlphaFoldDB" id="A0A1U8A0H7"/>
<dbReference type="PANTHER" id="PTHR43900:SF47">
    <property type="entry name" value="GLUTATHIONE S-TRANSFERASE F6-RELATED"/>
    <property type="match status" value="1"/>
</dbReference>
<dbReference type="Gene3D" id="3.40.30.10">
    <property type="entry name" value="Glutaredoxin"/>
    <property type="match status" value="1"/>
</dbReference>
<dbReference type="PROSITE" id="PS50405">
    <property type="entry name" value="GST_CTER"/>
    <property type="match status" value="1"/>
</dbReference>
<dbReference type="CDD" id="cd03053">
    <property type="entry name" value="GST_N_Phi"/>
    <property type="match status" value="1"/>
</dbReference>
<evidence type="ECO:0000313" key="6">
    <source>
        <dbReference type="Proteomes" id="UP000189703"/>
    </source>
</evidence>
<dbReference type="OMA" id="RHPWGKI"/>
<comment type="catalytic activity">
    <reaction evidence="4">
        <text>RX + glutathione = an S-substituted glutathione + a halide anion + H(+)</text>
        <dbReference type="Rhea" id="RHEA:16437"/>
        <dbReference type="ChEBI" id="CHEBI:15378"/>
        <dbReference type="ChEBI" id="CHEBI:16042"/>
        <dbReference type="ChEBI" id="CHEBI:17792"/>
        <dbReference type="ChEBI" id="CHEBI:57925"/>
        <dbReference type="ChEBI" id="CHEBI:90779"/>
        <dbReference type="EC" id="2.5.1.18"/>
    </reaction>
</comment>
<dbReference type="GO" id="GO:0043295">
    <property type="term" value="F:glutathione binding"/>
    <property type="evidence" value="ECO:0000318"/>
    <property type="project" value="GO_Central"/>
</dbReference>
<organism evidence="6 7">
    <name type="scientific">Nelumbo nucifera</name>
    <name type="common">Sacred lotus</name>
    <dbReference type="NCBI Taxonomy" id="4432"/>
    <lineage>
        <taxon>Eukaryota</taxon>
        <taxon>Viridiplantae</taxon>
        <taxon>Streptophyta</taxon>
        <taxon>Embryophyta</taxon>
        <taxon>Tracheophyta</taxon>
        <taxon>Spermatophyta</taxon>
        <taxon>Magnoliopsida</taxon>
        <taxon>Proteales</taxon>
        <taxon>Nelumbonaceae</taxon>
        <taxon>Nelumbo</taxon>
    </lineage>
</organism>
<dbReference type="STRING" id="4432.A0A1U8A0H7"/>
<dbReference type="InterPro" id="IPR040079">
    <property type="entry name" value="Glutathione_S-Trfase"/>
</dbReference>
<dbReference type="Proteomes" id="UP000189703">
    <property type="component" value="Unplaced"/>
</dbReference>
<keyword evidence="3" id="KW-0808">Transferase</keyword>
<proteinExistence type="inferred from homology"/>
<evidence type="ECO:0000256" key="1">
    <source>
        <dbReference type="ARBA" id="ARBA00010128"/>
    </source>
</evidence>
<dbReference type="GO" id="GO:0006749">
    <property type="term" value="P:glutathione metabolic process"/>
    <property type="evidence" value="ECO:0000318"/>
    <property type="project" value="GO_Central"/>
</dbReference>
<evidence type="ECO:0000256" key="2">
    <source>
        <dbReference type="ARBA" id="ARBA00012452"/>
    </source>
</evidence>
<sequence>MNSDRPATQPSRNCPAFTSPRLGSFQNKWPAGPKAAEFHPSVGPSPSIKKPSTSFLICPTISPHLINLFQSFCIHLNLSQTAMAVLKVHGSVISTAARRVLACLYEKGLDFEFVTVDMRVGDHKKEPFLALNPFGQVPAFEDGDLKLFESRAITKYLAHEYQESGTELIYKDSKKMAIQAVWMEVEAHQYDPAASKLVWELAAKPAFGMTTDAAVVEENEAKLNKVLDVYEARLSESKYLAGDCFTLADLHHLPTVTYLMGTPAKKLFESRPHVNAWCTDIMSRPAWTKVVEMQKQH</sequence>
<dbReference type="FunCoup" id="A0A1U8A0H7">
    <property type="interactions" value="1773"/>
</dbReference>
<dbReference type="SFLD" id="SFLDG01154">
    <property type="entry name" value="Main.5:_Phi-like"/>
    <property type="match status" value="1"/>
</dbReference>
<dbReference type="PANTHER" id="PTHR43900">
    <property type="entry name" value="GLUTATHIONE S-TRANSFERASE RHO"/>
    <property type="match status" value="1"/>
</dbReference>
<dbReference type="InterPro" id="IPR034347">
    <property type="entry name" value="GST_Phi_C"/>
</dbReference>
<feature type="region of interest" description="Disordered" evidence="5">
    <location>
        <begin position="1"/>
        <end position="32"/>
    </location>
</feature>
<accession>A0A1U8A0H7</accession>
<dbReference type="GO" id="GO:0009636">
    <property type="term" value="P:response to toxic substance"/>
    <property type="evidence" value="ECO:0007669"/>
    <property type="project" value="UniProtKB-ARBA"/>
</dbReference>
<dbReference type="Gene3D" id="1.20.1050.10">
    <property type="match status" value="1"/>
</dbReference>
<evidence type="ECO:0000256" key="3">
    <source>
        <dbReference type="ARBA" id="ARBA00022679"/>
    </source>
</evidence>
<name>A0A1U8A0H7_NELNU</name>
<dbReference type="OrthoDB" id="422574at2759"/>
<dbReference type="InterPro" id="IPR004046">
    <property type="entry name" value="GST_C"/>
</dbReference>
<dbReference type="Pfam" id="PF00043">
    <property type="entry name" value="GST_C"/>
    <property type="match status" value="1"/>
</dbReference>
<dbReference type="EC" id="2.5.1.18" evidence="2"/>
<dbReference type="InterPro" id="IPR010987">
    <property type="entry name" value="Glutathione-S-Trfase_C-like"/>
</dbReference>
<protein>
    <recommendedName>
        <fullName evidence="2">glutathione transferase</fullName>
        <ecNumber evidence="2">2.5.1.18</ecNumber>
    </recommendedName>
</protein>
<dbReference type="KEGG" id="nnu:104598999"/>
<comment type="similarity">
    <text evidence="1">Belongs to the GST superfamily. Phi family.</text>
</comment>
<dbReference type="GO" id="GO:0005737">
    <property type="term" value="C:cytoplasm"/>
    <property type="evidence" value="ECO:0000318"/>
    <property type="project" value="GO_Central"/>
</dbReference>
<dbReference type="eggNOG" id="KOG0867">
    <property type="taxonomic scope" value="Eukaryota"/>
</dbReference>
<dbReference type="FunFam" id="3.40.30.10:FF:000016">
    <property type="entry name" value="Glutathione S-transferase F2"/>
    <property type="match status" value="1"/>
</dbReference>
<dbReference type="InterPro" id="IPR004045">
    <property type="entry name" value="Glutathione_S-Trfase_N"/>
</dbReference>
<gene>
    <name evidence="7" type="primary">LOC104598999</name>
</gene>
<evidence type="ECO:0000313" key="7">
    <source>
        <dbReference type="RefSeq" id="XP_010259659.1"/>
    </source>
</evidence>
<dbReference type="InterPro" id="IPR036282">
    <property type="entry name" value="Glutathione-S-Trfase_C_sf"/>
</dbReference>
<dbReference type="InterPro" id="IPR036249">
    <property type="entry name" value="Thioredoxin-like_sf"/>
</dbReference>
<dbReference type="SUPFAM" id="SSF52833">
    <property type="entry name" value="Thioredoxin-like"/>
    <property type="match status" value="1"/>
</dbReference>
<evidence type="ECO:0000256" key="5">
    <source>
        <dbReference type="SAM" id="MobiDB-lite"/>
    </source>
</evidence>
<dbReference type="SFLD" id="SFLDS00019">
    <property type="entry name" value="Glutathione_Transferase_(cytos"/>
    <property type="match status" value="1"/>
</dbReference>
<dbReference type="PROSITE" id="PS50404">
    <property type="entry name" value="GST_NTER"/>
    <property type="match status" value="1"/>
</dbReference>
<dbReference type="CDD" id="cd03187">
    <property type="entry name" value="GST_C_Phi"/>
    <property type="match status" value="1"/>
</dbReference>
<dbReference type="GeneID" id="104598999"/>
<feature type="compositionally biased region" description="Polar residues" evidence="5">
    <location>
        <begin position="1"/>
        <end position="12"/>
    </location>
</feature>
<keyword evidence="6" id="KW-1185">Reference proteome</keyword>
<dbReference type="GO" id="GO:0004364">
    <property type="term" value="F:glutathione transferase activity"/>
    <property type="evidence" value="ECO:0000318"/>
    <property type="project" value="GO_Central"/>
</dbReference>